<gene>
    <name evidence="3" type="ORF">KDB89_10635</name>
</gene>
<keyword evidence="2" id="KW-1133">Transmembrane helix</keyword>
<feature type="transmembrane region" description="Helical" evidence="2">
    <location>
        <begin position="88"/>
        <end position="107"/>
    </location>
</feature>
<organism evidence="3 4">
    <name type="scientific">Tessaracoccus palaemonis</name>
    <dbReference type="NCBI Taxonomy" id="2829499"/>
    <lineage>
        <taxon>Bacteria</taxon>
        <taxon>Bacillati</taxon>
        <taxon>Actinomycetota</taxon>
        <taxon>Actinomycetes</taxon>
        <taxon>Propionibacteriales</taxon>
        <taxon>Propionibacteriaceae</taxon>
        <taxon>Tessaracoccus</taxon>
    </lineage>
</organism>
<keyword evidence="2" id="KW-0472">Membrane</keyword>
<evidence type="ECO:0000256" key="2">
    <source>
        <dbReference type="SAM" id="Phobius"/>
    </source>
</evidence>
<dbReference type="RefSeq" id="WP_219080845.1">
    <property type="nucleotide sequence ID" value="NZ_CP079216.1"/>
</dbReference>
<evidence type="ECO:0000313" key="4">
    <source>
        <dbReference type="Proteomes" id="UP000824504"/>
    </source>
</evidence>
<evidence type="ECO:0000256" key="1">
    <source>
        <dbReference type="SAM" id="MobiDB-lite"/>
    </source>
</evidence>
<accession>A0ABX8SGZ3</accession>
<keyword evidence="4" id="KW-1185">Reference proteome</keyword>
<dbReference type="Proteomes" id="UP000824504">
    <property type="component" value="Chromosome"/>
</dbReference>
<proteinExistence type="predicted"/>
<reference evidence="3 4" key="1">
    <citation type="submission" date="2021-07" db="EMBL/GenBank/DDBJ databases">
        <title>complete genome sequencing of Tessaracoccus sp.J1M15.</title>
        <authorList>
            <person name="Bae J.-W."/>
            <person name="Kim D.-y."/>
        </authorList>
    </citation>
    <scope>NUCLEOTIDE SEQUENCE [LARGE SCALE GENOMIC DNA]</scope>
    <source>
        <strain evidence="3 4">J1M15</strain>
    </source>
</reference>
<sequence length="417" mass="44867">MSDQQGWTPGAPAPARPAQHDGPLSQETPVRPDGEARPRPDATSSAPSFAAIELQSALVRTQDQSRFVAPDLDETGAKPPLPWRRLSWVFAVVVALGIVAGFTYVTWFRNVEKDAEVAVVVDSVDPAQVAAQTPQDIVRDYFAALADGDIAKALTMGPRGGTGSEALLTPKVYAVTAALTPISDVEILTTDPAATEVDVRYRLGDSRVDTAVRITRLDTGEYRLTRTTVPVQFQITGSDNLPLIINGATVDQGQTFEVVPGRYELSTGRTLLEYPESSAIEIQTLARPDLTRHPASPELTDLGRSALMSAARESLDRCLAQQSLAPTGCPFGIRSDKSVVPSSIHWTLLNDPWADTTPSLSADDQSIAVLTIGLRLQLSVDYADGTRSPGQEFSDTVQARANMLGETSSDVAIFWER</sequence>
<protein>
    <recommendedName>
        <fullName evidence="5">DUF4878 domain-containing protein</fullName>
    </recommendedName>
</protein>
<evidence type="ECO:0000313" key="3">
    <source>
        <dbReference type="EMBL" id="QXT62214.1"/>
    </source>
</evidence>
<evidence type="ECO:0008006" key="5">
    <source>
        <dbReference type="Google" id="ProtNLM"/>
    </source>
</evidence>
<feature type="region of interest" description="Disordered" evidence="1">
    <location>
        <begin position="1"/>
        <end position="46"/>
    </location>
</feature>
<name>A0ABX8SGZ3_9ACTN</name>
<dbReference type="EMBL" id="CP079216">
    <property type="protein sequence ID" value="QXT62214.1"/>
    <property type="molecule type" value="Genomic_DNA"/>
</dbReference>
<feature type="compositionally biased region" description="Basic and acidic residues" evidence="1">
    <location>
        <begin position="30"/>
        <end position="40"/>
    </location>
</feature>
<keyword evidence="2" id="KW-0812">Transmembrane</keyword>